<evidence type="ECO:0000256" key="1">
    <source>
        <dbReference type="SAM" id="Coils"/>
    </source>
</evidence>
<evidence type="ECO:0000313" key="3">
    <source>
        <dbReference type="Proteomes" id="UP000004477"/>
    </source>
</evidence>
<reference evidence="2" key="1">
    <citation type="submission" date="2009-11" db="EMBL/GenBank/DDBJ databases">
        <authorList>
            <person name="Weinstock G."/>
            <person name="Sodergren E."/>
            <person name="Clifton S."/>
            <person name="Fulton L."/>
            <person name="Fulton B."/>
            <person name="Courtney L."/>
            <person name="Fronick C."/>
            <person name="Harrison M."/>
            <person name="Strong C."/>
            <person name="Farmer C."/>
            <person name="Delahaunty K."/>
            <person name="Markovic C."/>
            <person name="Hall O."/>
            <person name="Minx P."/>
            <person name="Tomlinson C."/>
            <person name="Mitreva M."/>
            <person name="Nelson J."/>
            <person name="Hou S."/>
            <person name="Wollam A."/>
            <person name="Pepin K.H."/>
            <person name="Johnson M."/>
            <person name="Bhonagiri V."/>
            <person name="Nash W.E."/>
            <person name="Warren W."/>
            <person name="Chinwalla A."/>
            <person name="Mardis E.R."/>
            <person name="Wilson R.K."/>
        </authorList>
    </citation>
    <scope>NUCLEOTIDE SEQUENCE [LARGE SCALE GENOMIC DNA]</scope>
    <source>
        <strain evidence="2">DSM 18205</strain>
    </source>
</reference>
<evidence type="ECO:0000313" key="2">
    <source>
        <dbReference type="EMBL" id="EFB35863.1"/>
    </source>
</evidence>
<dbReference type="EMBL" id="ACBX02000012">
    <property type="protein sequence ID" value="EFB35863.1"/>
    <property type="molecule type" value="Genomic_DNA"/>
</dbReference>
<sequence>MGYLYILKLLCTFAIELRNMFNQLDFLAMQEDLENEIERKKKEIEKRLDYLLDDLSRLMKNRK</sequence>
<dbReference type="STRING" id="537011.PREVCOP_04768"/>
<keyword evidence="1" id="KW-0175">Coiled coil</keyword>
<keyword evidence="3" id="KW-1185">Reference proteome</keyword>
<comment type="caution">
    <text evidence="2">The sequence shown here is derived from an EMBL/GenBank/DDBJ whole genome shotgun (WGS) entry which is preliminary data.</text>
</comment>
<dbReference type="Proteomes" id="UP000004477">
    <property type="component" value="Unassembled WGS sequence"/>
</dbReference>
<dbReference type="AlphaFoldDB" id="D1PC37"/>
<accession>D1PC37</accession>
<dbReference type="HOGENOM" id="CLU_2882117_0_0_10"/>
<name>D1PC37_9BACT</name>
<organism evidence="2 3">
    <name type="scientific">Segatella copri DSM 18205</name>
    <dbReference type="NCBI Taxonomy" id="537011"/>
    <lineage>
        <taxon>Bacteria</taxon>
        <taxon>Pseudomonadati</taxon>
        <taxon>Bacteroidota</taxon>
        <taxon>Bacteroidia</taxon>
        <taxon>Bacteroidales</taxon>
        <taxon>Prevotellaceae</taxon>
        <taxon>Segatella</taxon>
    </lineage>
</organism>
<proteinExistence type="predicted"/>
<dbReference type="PaxDb" id="537011-PREVCOP_04768"/>
<gene>
    <name evidence="2" type="ORF">PREVCOP_04768</name>
</gene>
<feature type="coiled-coil region" evidence="1">
    <location>
        <begin position="27"/>
        <end position="61"/>
    </location>
</feature>
<protein>
    <submittedName>
        <fullName evidence="2">Uncharacterized protein</fullName>
    </submittedName>
</protein>